<accession>F0ZJN5</accession>
<dbReference type="VEuPathDB" id="AmoebaDB:DICPUDRAFT_151745"/>
<dbReference type="EMBL" id="GL871045">
    <property type="protein sequence ID" value="EGC35834.1"/>
    <property type="molecule type" value="Genomic_DNA"/>
</dbReference>
<evidence type="ECO:0000313" key="2">
    <source>
        <dbReference type="EMBL" id="EGC35834.1"/>
    </source>
</evidence>
<organism evidence="2 3">
    <name type="scientific">Dictyostelium purpureum</name>
    <name type="common">Slime mold</name>
    <dbReference type="NCBI Taxonomy" id="5786"/>
    <lineage>
        <taxon>Eukaryota</taxon>
        <taxon>Amoebozoa</taxon>
        <taxon>Evosea</taxon>
        <taxon>Eumycetozoa</taxon>
        <taxon>Dictyostelia</taxon>
        <taxon>Dictyosteliales</taxon>
        <taxon>Dictyosteliaceae</taxon>
        <taxon>Dictyostelium</taxon>
    </lineage>
</organism>
<evidence type="ECO:0000313" key="3">
    <source>
        <dbReference type="Proteomes" id="UP000001064"/>
    </source>
</evidence>
<dbReference type="Proteomes" id="UP000001064">
    <property type="component" value="Unassembled WGS sequence"/>
</dbReference>
<dbReference type="RefSeq" id="XP_003287623.1">
    <property type="nucleotide sequence ID" value="XM_003287575.1"/>
</dbReference>
<protein>
    <submittedName>
        <fullName evidence="2">Expressed protein</fullName>
    </submittedName>
</protein>
<sequence>MKCERENTNKTKPGFTGRGKRRHGRPRCHICHTRFSEEWWRKPVEIEFGVIEILYRCDECEFDLFKKTNEYSEEEEEFLEEEEIED</sequence>
<dbReference type="AlphaFoldDB" id="F0ZJN5"/>
<proteinExistence type="predicted"/>
<reference evidence="3" key="1">
    <citation type="journal article" date="2011" name="Genome Biol.">
        <title>Comparative genomics of the social amoebae Dictyostelium discoideum and Dictyostelium purpureum.</title>
        <authorList>
            <consortium name="US DOE Joint Genome Institute (JGI-PGF)"/>
            <person name="Sucgang R."/>
            <person name="Kuo A."/>
            <person name="Tian X."/>
            <person name="Salerno W."/>
            <person name="Parikh A."/>
            <person name="Feasley C.L."/>
            <person name="Dalin E."/>
            <person name="Tu H."/>
            <person name="Huang E."/>
            <person name="Barry K."/>
            <person name="Lindquist E."/>
            <person name="Shapiro H."/>
            <person name="Bruce D."/>
            <person name="Schmutz J."/>
            <person name="Salamov A."/>
            <person name="Fey P."/>
            <person name="Gaudet P."/>
            <person name="Anjard C."/>
            <person name="Babu M.M."/>
            <person name="Basu S."/>
            <person name="Bushmanova Y."/>
            <person name="van der Wel H."/>
            <person name="Katoh-Kurasawa M."/>
            <person name="Dinh C."/>
            <person name="Coutinho P.M."/>
            <person name="Saito T."/>
            <person name="Elias M."/>
            <person name="Schaap P."/>
            <person name="Kay R.R."/>
            <person name="Henrissat B."/>
            <person name="Eichinger L."/>
            <person name="Rivero F."/>
            <person name="Putnam N.H."/>
            <person name="West C.M."/>
            <person name="Loomis W.F."/>
            <person name="Chisholm R.L."/>
            <person name="Shaulsky G."/>
            <person name="Strassmann J.E."/>
            <person name="Queller D.C."/>
            <person name="Kuspa A."/>
            <person name="Grigoriev I.V."/>
        </authorList>
    </citation>
    <scope>NUCLEOTIDE SEQUENCE [LARGE SCALE GENOMIC DNA]</scope>
    <source>
        <strain evidence="3">QSDP1</strain>
    </source>
</reference>
<dbReference type="InParanoid" id="F0ZJN5"/>
<name>F0ZJN5_DICPU</name>
<keyword evidence="3" id="KW-1185">Reference proteome</keyword>
<dbReference type="KEGG" id="dpp:DICPUDRAFT_151745"/>
<feature type="region of interest" description="Disordered" evidence="1">
    <location>
        <begin position="1"/>
        <end position="25"/>
    </location>
</feature>
<evidence type="ECO:0000256" key="1">
    <source>
        <dbReference type="SAM" id="MobiDB-lite"/>
    </source>
</evidence>
<gene>
    <name evidence="2" type="ORF">DICPUDRAFT_151745</name>
</gene>
<dbReference type="GeneID" id="10500673"/>